<feature type="compositionally biased region" description="Low complexity" evidence="5">
    <location>
        <begin position="334"/>
        <end position="343"/>
    </location>
</feature>
<dbReference type="GO" id="GO:0030154">
    <property type="term" value="P:cell differentiation"/>
    <property type="evidence" value="ECO:0007669"/>
    <property type="project" value="TreeGrafter"/>
</dbReference>
<evidence type="ECO:0000259" key="6">
    <source>
        <dbReference type="PROSITE" id="PS50118"/>
    </source>
</evidence>
<gene>
    <name evidence="7" type="ORF">HYQ45_017556</name>
</gene>
<evidence type="ECO:0000313" key="8">
    <source>
        <dbReference type="Proteomes" id="UP000689129"/>
    </source>
</evidence>
<dbReference type="InterPro" id="IPR009071">
    <property type="entry name" value="HMG_box_dom"/>
</dbReference>
<evidence type="ECO:0000256" key="4">
    <source>
        <dbReference type="PROSITE-ProRule" id="PRU00267"/>
    </source>
</evidence>
<keyword evidence="2 4" id="KW-0238">DNA-binding</keyword>
<dbReference type="GO" id="GO:0005634">
    <property type="term" value="C:nucleus"/>
    <property type="evidence" value="ECO:0007669"/>
    <property type="project" value="UniProtKB-UniRule"/>
</dbReference>
<accession>A0A8I2Z684</accession>
<keyword evidence="3" id="KW-0804">Transcription</keyword>
<dbReference type="Pfam" id="PF00505">
    <property type="entry name" value="HMG_box"/>
    <property type="match status" value="1"/>
</dbReference>
<dbReference type="PANTHER" id="PTHR10270">
    <property type="entry name" value="SOX TRANSCRIPTION FACTOR"/>
    <property type="match status" value="1"/>
</dbReference>
<feature type="compositionally biased region" description="Polar residues" evidence="5">
    <location>
        <begin position="34"/>
        <end position="44"/>
    </location>
</feature>
<comment type="caution">
    <text evidence="7">The sequence shown here is derived from an EMBL/GenBank/DDBJ whole genome shotgun (WGS) entry which is preliminary data.</text>
</comment>
<dbReference type="OrthoDB" id="6247875at2759"/>
<dbReference type="EMBL" id="JAEMWZ010000591">
    <property type="protein sequence ID" value="KAG7110755.1"/>
    <property type="molecule type" value="Genomic_DNA"/>
</dbReference>
<feature type="region of interest" description="Disordered" evidence="5">
    <location>
        <begin position="1"/>
        <end position="98"/>
    </location>
</feature>
<feature type="compositionally biased region" description="Basic and acidic residues" evidence="5">
    <location>
        <begin position="584"/>
        <end position="597"/>
    </location>
</feature>
<evidence type="ECO:0000256" key="3">
    <source>
        <dbReference type="ARBA" id="ARBA00023163"/>
    </source>
</evidence>
<dbReference type="GO" id="GO:0000978">
    <property type="term" value="F:RNA polymerase II cis-regulatory region sequence-specific DNA binding"/>
    <property type="evidence" value="ECO:0007669"/>
    <property type="project" value="TreeGrafter"/>
</dbReference>
<protein>
    <submittedName>
        <fullName evidence="7">Repressor ROX1 like protein</fullName>
    </submittedName>
</protein>
<feature type="compositionally biased region" description="Polar residues" evidence="5">
    <location>
        <begin position="308"/>
        <end position="326"/>
    </location>
</feature>
<feature type="region of interest" description="Disordered" evidence="5">
    <location>
        <begin position="563"/>
        <end position="600"/>
    </location>
</feature>
<feature type="compositionally biased region" description="Basic and acidic residues" evidence="5">
    <location>
        <begin position="258"/>
        <end position="267"/>
    </location>
</feature>
<evidence type="ECO:0000256" key="1">
    <source>
        <dbReference type="ARBA" id="ARBA00023015"/>
    </source>
</evidence>
<dbReference type="Proteomes" id="UP000689129">
    <property type="component" value="Unassembled WGS sequence"/>
</dbReference>
<evidence type="ECO:0000313" key="7">
    <source>
        <dbReference type="EMBL" id="KAG7110755.1"/>
    </source>
</evidence>
<dbReference type="SMART" id="SM00398">
    <property type="entry name" value="HMG"/>
    <property type="match status" value="1"/>
</dbReference>
<dbReference type="FunFam" id="1.10.30.10:FF:000041">
    <property type="entry name" value="HMG box family protein"/>
    <property type="match status" value="1"/>
</dbReference>
<feature type="compositionally biased region" description="Pro residues" evidence="5">
    <location>
        <begin position="349"/>
        <end position="372"/>
    </location>
</feature>
<keyword evidence="1" id="KW-0805">Transcription regulation</keyword>
<dbReference type="InterPro" id="IPR050140">
    <property type="entry name" value="SRY-related_HMG-box_TF-like"/>
</dbReference>
<evidence type="ECO:0000256" key="5">
    <source>
        <dbReference type="SAM" id="MobiDB-lite"/>
    </source>
</evidence>
<dbReference type="GO" id="GO:0000122">
    <property type="term" value="P:negative regulation of transcription by RNA polymerase II"/>
    <property type="evidence" value="ECO:0007669"/>
    <property type="project" value="TreeGrafter"/>
</dbReference>
<feature type="compositionally biased region" description="Low complexity" evidence="5">
    <location>
        <begin position="59"/>
        <end position="80"/>
    </location>
</feature>
<proteinExistence type="predicted"/>
<dbReference type="AlphaFoldDB" id="A0A8I2Z684"/>
<name>A0A8I2Z684_VERLO</name>
<sequence length="716" mass="76884">MTGAGLPPPPPQPQSQSQSQSQPQPHHPQDRRASSSPGDTSVASVYSAMEQRTGRGTGPDDAPATAPTTTTTAAAGPEAGDSSRALIGGPGDARESRRARLSELAIETPPLGPLAGDAGREFLCLCTPAPKVPRPRNAFILYRQHHQAQVVSEHPGLANPDISKIIGEQWRQQPDNVKAGWKKLAEEEKVRHQQQYPDYRYQPRRGQRPTGRPGTAAGEDSGRCPKCGGRYISTPRTPQTPVLTPTAAKPAMNPYQARDGRAYEGESSRQALPQGRQMNPYGQGHPGEMDESWDLASPAVDAKRRRFNTTGHYQGMSSPNPYQGHQPSRHSRQASAAGPSSAGHGYGPAPLPGPPGMGQPGQGPMPPPPRPPHSQHFPGQGPGRNPNYDESLRLPPLQTQMTPKTPAGQGESDRPGADPLGLGMAVTNPGDNQARSTEAVVMNISFQSKLNVLRKISPPLAPSGFASPGAETRGAVIAIEGPDERLLEQVDAALQRGLSEAQVINLQCWRDDSSTIGKTEDVVVAEGSSSAGSSRKSSVEGVALSDMYVEYMQKLSQWHGKSKQMVKHITTRSEQQQRPVPVRRASEGEVSTPREESSSPSMIPVALVTGGYSATIADRYACRVPIVDSYAPVDHWQWMATLWRGVVGADLVVYVKASAEDEVARLGMLDFVESGIMLLRIAPGKGLDDRSSRRLSFEVIDWLCSGNYRKESAGLS</sequence>
<dbReference type="PROSITE" id="PS50118">
    <property type="entry name" value="HMG_BOX_2"/>
    <property type="match status" value="1"/>
</dbReference>
<feature type="region of interest" description="Disordered" evidence="5">
    <location>
        <begin position="186"/>
        <end position="420"/>
    </location>
</feature>
<reference evidence="7" key="1">
    <citation type="journal article" date="2021" name="Mol. Plant Pathol.">
        <title>A 20-kb lineage-specific genomic region tames virulence in pathogenic amphidiploid Verticillium longisporum.</title>
        <authorList>
            <person name="Harting R."/>
            <person name="Starke J."/>
            <person name="Kusch H."/>
            <person name="Poggeler S."/>
            <person name="Maurus I."/>
            <person name="Schluter R."/>
            <person name="Landesfeind M."/>
            <person name="Bulla I."/>
            <person name="Nowrousian M."/>
            <person name="de Jonge R."/>
            <person name="Stahlhut G."/>
            <person name="Hoff K.J."/>
            <person name="Asshauer K.P."/>
            <person name="Thurmer A."/>
            <person name="Stanke M."/>
            <person name="Daniel R."/>
            <person name="Morgenstern B."/>
            <person name="Thomma B.P.H.J."/>
            <person name="Kronstad J.W."/>
            <person name="Braus-Stromeyer S.A."/>
            <person name="Braus G.H."/>
        </authorList>
    </citation>
    <scope>NUCLEOTIDE SEQUENCE</scope>
    <source>
        <strain evidence="7">Vl32</strain>
    </source>
</reference>
<dbReference type="CDD" id="cd01389">
    <property type="entry name" value="HMG-box_ROX1-like"/>
    <property type="match status" value="1"/>
</dbReference>
<feature type="compositionally biased region" description="Low complexity" evidence="5">
    <location>
        <begin position="14"/>
        <end position="24"/>
    </location>
</feature>
<organism evidence="7 8">
    <name type="scientific">Verticillium longisporum</name>
    <name type="common">Verticillium dahliae var. longisporum</name>
    <dbReference type="NCBI Taxonomy" id="100787"/>
    <lineage>
        <taxon>Eukaryota</taxon>
        <taxon>Fungi</taxon>
        <taxon>Dikarya</taxon>
        <taxon>Ascomycota</taxon>
        <taxon>Pezizomycotina</taxon>
        <taxon>Sordariomycetes</taxon>
        <taxon>Hypocreomycetidae</taxon>
        <taxon>Glomerellales</taxon>
        <taxon>Plectosphaerellaceae</taxon>
        <taxon>Verticillium</taxon>
    </lineage>
</organism>
<dbReference type="GO" id="GO:0001228">
    <property type="term" value="F:DNA-binding transcription activator activity, RNA polymerase II-specific"/>
    <property type="evidence" value="ECO:0007669"/>
    <property type="project" value="TreeGrafter"/>
</dbReference>
<evidence type="ECO:0000256" key="2">
    <source>
        <dbReference type="ARBA" id="ARBA00023125"/>
    </source>
</evidence>
<feature type="compositionally biased region" description="Pro residues" evidence="5">
    <location>
        <begin position="1"/>
        <end position="13"/>
    </location>
</feature>
<feature type="domain" description="HMG box" evidence="6">
    <location>
        <begin position="132"/>
        <end position="200"/>
    </location>
</feature>
<keyword evidence="4" id="KW-0539">Nucleus</keyword>
<dbReference type="PANTHER" id="PTHR10270:SF320">
    <property type="entry name" value="BOX TRANSCRIPTIONAL REGULATOR, PUTATIVE (AFU_ORTHOLOGUE AFUA_4G10820)-RELATED"/>
    <property type="match status" value="1"/>
</dbReference>
<feature type="compositionally biased region" description="Polar residues" evidence="5">
    <location>
        <begin position="234"/>
        <end position="243"/>
    </location>
</feature>
<feature type="DNA-binding region" description="HMG box" evidence="4">
    <location>
        <begin position="132"/>
        <end position="200"/>
    </location>
</feature>